<name>A0A383AJF5_9ZZZZ</name>
<protein>
    <submittedName>
        <fullName evidence="1">Uncharacterized protein</fullName>
    </submittedName>
</protein>
<dbReference type="InterPro" id="IPR020936">
    <property type="entry name" value="TrhO"/>
</dbReference>
<dbReference type="AlphaFoldDB" id="A0A383AJF5"/>
<reference evidence="1" key="1">
    <citation type="submission" date="2018-05" db="EMBL/GenBank/DDBJ databases">
        <authorList>
            <person name="Lanie J.A."/>
            <person name="Ng W.-L."/>
            <person name="Kazmierczak K.M."/>
            <person name="Andrzejewski T.M."/>
            <person name="Davidsen T.M."/>
            <person name="Wayne K.J."/>
            <person name="Tettelin H."/>
            <person name="Glass J.I."/>
            <person name="Rusch D."/>
            <person name="Podicherti R."/>
            <person name="Tsui H.-C.T."/>
            <person name="Winkler M.E."/>
        </authorList>
    </citation>
    <scope>NUCLEOTIDE SEQUENCE</scope>
</reference>
<accession>A0A383AJF5</accession>
<sequence length="105" mass="12352">LKGGIFNYLNKINIKKSLWKGECFVFDNRVSVKHKLSVGSYSMCRGCRMPVSVQEKKSSKYKEGISCPYCYNKLTKSQKDRFSMRQKQILIARKLNKAHIYQKEY</sequence>
<gene>
    <name evidence="1" type="ORF">METZ01_LOCUS460544</name>
</gene>
<dbReference type="PANTHER" id="PTHR43268:SF3">
    <property type="entry name" value="RHODANESE-LIKE DOMAIN-CONTAINING PROTEIN 7-RELATED"/>
    <property type="match status" value="1"/>
</dbReference>
<dbReference type="PANTHER" id="PTHR43268">
    <property type="entry name" value="THIOSULFATE SULFURTRANSFERASE/RHODANESE-LIKE DOMAIN-CONTAINING PROTEIN 2"/>
    <property type="match status" value="1"/>
</dbReference>
<dbReference type="EMBL" id="UINC01192509">
    <property type="protein sequence ID" value="SVE07690.1"/>
    <property type="molecule type" value="Genomic_DNA"/>
</dbReference>
<evidence type="ECO:0000313" key="1">
    <source>
        <dbReference type="EMBL" id="SVE07690.1"/>
    </source>
</evidence>
<dbReference type="InterPro" id="IPR036873">
    <property type="entry name" value="Rhodanese-like_dom_sf"/>
</dbReference>
<feature type="non-terminal residue" evidence="1">
    <location>
        <position position="1"/>
    </location>
</feature>
<proteinExistence type="predicted"/>
<organism evidence="1">
    <name type="scientific">marine metagenome</name>
    <dbReference type="NCBI Taxonomy" id="408172"/>
    <lineage>
        <taxon>unclassified sequences</taxon>
        <taxon>metagenomes</taxon>
        <taxon>ecological metagenomes</taxon>
    </lineage>
</organism>
<dbReference type="Gene3D" id="3.40.250.10">
    <property type="entry name" value="Rhodanese-like domain"/>
    <property type="match status" value="1"/>
</dbReference>